<dbReference type="KEGG" id="cpre:Csp1_10550"/>
<dbReference type="STRING" id="1737425.GCA_900049755_00233"/>
<evidence type="ECO:0000313" key="1">
    <source>
        <dbReference type="EMBL" id="AWT25860.1"/>
    </source>
</evidence>
<organism evidence="1 2">
    <name type="scientific">Corynebacterium provencense</name>
    <dbReference type="NCBI Taxonomy" id="1737425"/>
    <lineage>
        <taxon>Bacteria</taxon>
        <taxon>Bacillati</taxon>
        <taxon>Actinomycetota</taxon>
        <taxon>Actinomycetes</taxon>
        <taxon>Mycobacteriales</taxon>
        <taxon>Corynebacteriaceae</taxon>
        <taxon>Corynebacterium</taxon>
    </lineage>
</organism>
<name>A0A2Z3YRT6_9CORY</name>
<dbReference type="AlphaFoldDB" id="A0A2Z3YRT6"/>
<gene>
    <name evidence="1" type="ORF">Csp1_10550</name>
</gene>
<dbReference type="Proteomes" id="UP000247696">
    <property type="component" value="Chromosome"/>
</dbReference>
<keyword evidence="2" id="KW-1185">Reference proteome</keyword>
<evidence type="ECO:0000313" key="2">
    <source>
        <dbReference type="Proteomes" id="UP000247696"/>
    </source>
</evidence>
<reference evidence="2" key="1">
    <citation type="submission" date="2017-11" db="EMBL/GenBank/DDBJ databases">
        <title>Otitis media/interna in a cat caused by the recently described species Corynebacterium provencense.</title>
        <authorList>
            <person name="Kittl S."/>
            <person name="Brodard I."/>
            <person name="Rychener L."/>
            <person name="Jores J."/>
            <person name="Roosje P."/>
            <person name="Gobeli Brawand S."/>
        </authorList>
    </citation>
    <scope>NUCLEOTIDE SEQUENCE [LARGE SCALE GENOMIC DNA]</scope>
    <source>
        <strain evidence="2">17KM38</strain>
    </source>
</reference>
<dbReference type="RefSeq" id="WP_261796798.1">
    <property type="nucleotide sequence ID" value="NZ_CABKVS010000001.1"/>
</dbReference>
<sequence length="42" mass="4386">MFNLISREEILAQSAGSTHHLFGDDEGLVVTTASTGAADADH</sequence>
<protein>
    <submittedName>
        <fullName evidence="1">Uncharacterized protein</fullName>
    </submittedName>
</protein>
<dbReference type="EMBL" id="CP024988">
    <property type="protein sequence ID" value="AWT25860.1"/>
    <property type="molecule type" value="Genomic_DNA"/>
</dbReference>
<accession>A0A2Z3YRT6</accession>
<proteinExistence type="predicted"/>